<evidence type="ECO:0000313" key="2">
    <source>
        <dbReference type="EMBL" id="QAY02084.1"/>
    </source>
</evidence>
<feature type="compositionally biased region" description="Basic and acidic residues" evidence="1">
    <location>
        <begin position="192"/>
        <end position="202"/>
    </location>
</feature>
<feature type="compositionally biased region" description="Acidic residues" evidence="1">
    <location>
        <begin position="221"/>
        <end position="234"/>
    </location>
</feature>
<feature type="compositionally biased region" description="Polar residues" evidence="1">
    <location>
        <begin position="204"/>
        <end position="213"/>
    </location>
</feature>
<proteinExistence type="predicted"/>
<evidence type="ECO:0000256" key="1">
    <source>
        <dbReference type="SAM" id="MobiDB-lite"/>
    </source>
</evidence>
<feature type="region of interest" description="Disordered" evidence="1">
    <location>
        <begin position="192"/>
        <end position="234"/>
    </location>
</feature>
<reference evidence="2 3" key="1">
    <citation type="submission" date="2018-09" db="EMBL/GenBank/DDBJ databases">
        <title>Characterization and complete genomic analysis of VspSw_1.</title>
        <authorList>
            <person name="Chen L."/>
        </authorList>
    </citation>
    <scope>NUCLEOTIDE SEQUENCE [LARGE SCALE GENOMIC DNA]</scope>
</reference>
<sequence length="234" mass="26490">MSLNWGEARGEAQKSEVTHMKLTNGNTQFRIVSGVLARMDYWVYNSEGKPRPFECLRYDRKLEKFVGGADPIQEVGLQEKDPDNPGQMRPLRCKRAYKCMVINRKTGKLEAMDLKKSIFDGIMETMEELGIKDPTTVDFVVKRTGEKWNEVKYSINQLATSRLMGDEEVAAMHEADKEIIATMKPIDELFPRMTPEEQRKELQSWLSGGSASGKNEKDSGDDSAADEAISELDD</sequence>
<protein>
    <submittedName>
        <fullName evidence="2">D11 protein</fullName>
    </submittedName>
</protein>
<name>A0A411BKF2_9CAUD</name>
<dbReference type="Proteomes" id="UP000290327">
    <property type="component" value="Segment"/>
</dbReference>
<keyword evidence="3" id="KW-1185">Reference proteome</keyword>
<gene>
    <name evidence="2" type="ORF">VspSw1_9</name>
</gene>
<evidence type="ECO:0000313" key="3">
    <source>
        <dbReference type="Proteomes" id="UP000290327"/>
    </source>
</evidence>
<dbReference type="EMBL" id="MH925094">
    <property type="protein sequence ID" value="QAY02084.1"/>
    <property type="molecule type" value="Genomic_DNA"/>
</dbReference>
<accession>A0A411BKF2</accession>
<organism evidence="2 3">
    <name type="scientific">Vibrio phage VspSw_1</name>
    <dbReference type="NCBI Taxonomy" id="2484249"/>
    <lineage>
        <taxon>Viruses</taxon>
        <taxon>Duplodnaviria</taxon>
        <taxon>Heunggongvirae</taxon>
        <taxon>Uroviricota</taxon>
        <taxon>Caudoviricetes</taxon>
        <taxon>Demerecviridae</taxon>
        <taxon>Pogseptimavirus</taxon>
        <taxon>Pogseptimavirus VspSw1</taxon>
    </lineage>
</organism>